<evidence type="ECO:0000313" key="6">
    <source>
        <dbReference type="Proteomes" id="UP000729701"/>
    </source>
</evidence>
<dbReference type="PROSITE" id="PS50110">
    <property type="entry name" value="RESPONSE_REGULATORY"/>
    <property type="match status" value="1"/>
</dbReference>
<dbReference type="PANTHER" id="PTHR44591">
    <property type="entry name" value="STRESS RESPONSE REGULATOR PROTEIN 1"/>
    <property type="match status" value="1"/>
</dbReference>
<dbReference type="PANTHER" id="PTHR44591:SF3">
    <property type="entry name" value="RESPONSE REGULATORY DOMAIN-CONTAINING PROTEIN"/>
    <property type="match status" value="1"/>
</dbReference>
<accession>A0A951UTA4</accession>
<dbReference type="GO" id="GO:0000160">
    <property type="term" value="P:phosphorelay signal transduction system"/>
    <property type="evidence" value="ECO:0007669"/>
    <property type="project" value="UniProtKB-KW"/>
</dbReference>
<dbReference type="InterPro" id="IPR025497">
    <property type="entry name" value="PatA-like_N"/>
</dbReference>
<dbReference type="SMART" id="SM00448">
    <property type="entry name" value="REC"/>
    <property type="match status" value="1"/>
</dbReference>
<dbReference type="PIRSF" id="PIRSF005897">
    <property type="entry name" value="RR_PatA"/>
    <property type="match status" value="1"/>
</dbReference>
<dbReference type="InterPro" id="IPR001789">
    <property type="entry name" value="Sig_transdc_resp-reg_receiver"/>
</dbReference>
<feature type="modified residue" description="4-aspartylphosphate" evidence="3">
    <location>
        <position position="320"/>
    </location>
</feature>
<sequence length="420" mass="47754">MQGNLNEIDIRSILQLIELGQGTGLLFVENHSNGGSSKHLLSSLDHNCSRQSWYIFFLNGQIIYAADGNSSFSRVNDYLRHYQQKKRLNENLLASLSSFSVAEYAYLWALMEHNIIDPHIGRSIIHSLVNETLFDLLSLQQGSFIFDSSSLLRPQLTNLEVAPLISKIFKQRQEWKQLYPYIQSPEQIPLLADIVKLRSALPTATVNKLQHWADGKTSLRQLARYLNRDILTVAKAIYPYVEQGWLKIVFPDTSKSYRISKPDLEVNRKTRIVCIDDTQTICETVESILKPQGYEAIICTNSLEALSIIFKHQPDLILCDFALPQLDGCEICAMLRHSTAFRFIPIIMLMNHDKFSERLRAKIAGATDYLTKPFLDTELLILVEKYVNCSIAYSNRGNTTLVDSIKDGVKNVIAELANPK</sequence>
<comment type="induction">
    <text evidence="2">By nitrogen starvation.</text>
</comment>
<evidence type="ECO:0000256" key="2">
    <source>
        <dbReference type="PIRNR" id="PIRNR005897"/>
    </source>
</evidence>
<feature type="domain" description="Response regulatory" evidence="4">
    <location>
        <begin position="271"/>
        <end position="387"/>
    </location>
</feature>
<dbReference type="SUPFAM" id="SSF52172">
    <property type="entry name" value="CheY-like"/>
    <property type="match status" value="1"/>
</dbReference>
<dbReference type="EMBL" id="JAHHGZ010000021">
    <property type="protein sequence ID" value="MBW4669463.1"/>
    <property type="molecule type" value="Genomic_DNA"/>
</dbReference>
<dbReference type="Pfam" id="PF00072">
    <property type="entry name" value="Response_reg"/>
    <property type="match status" value="1"/>
</dbReference>
<gene>
    <name evidence="5" type="ORF">KME60_19115</name>
</gene>
<evidence type="ECO:0000313" key="5">
    <source>
        <dbReference type="EMBL" id="MBW4669463.1"/>
    </source>
</evidence>
<protein>
    <recommendedName>
        <fullName evidence="2">Protein PatA</fullName>
    </recommendedName>
</protein>
<keyword evidence="2" id="KW-0902">Two-component regulatory system</keyword>
<dbReference type="AlphaFoldDB" id="A0A951UTA4"/>
<dbReference type="Proteomes" id="UP000729701">
    <property type="component" value="Unassembled WGS sequence"/>
</dbReference>
<dbReference type="Gene3D" id="3.40.50.2300">
    <property type="match status" value="1"/>
</dbReference>
<evidence type="ECO:0000256" key="3">
    <source>
        <dbReference type="PROSITE-ProRule" id="PRU00169"/>
    </source>
</evidence>
<organism evidence="5 6">
    <name type="scientific">Cyanomargarita calcarea GSE-NOS-MK-12-04C</name>
    <dbReference type="NCBI Taxonomy" id="2839659"/>
    <lineage>
        <taxon>Bacteria</taxon>
        <taxon>Bacillati</taxon>
        <taxon>Cyanobacteriota</taxon>
        <taxon>Cyanophyceae</taxon>
        <taxon>Nostocales</taxon>
        <taxon>Cyanomargaritaceae</taxon>
        <taxon>Cyanomargarita</taxon>
    </lineage>
</organism>
<name>A0A951UTA4_9CYAN</name>
<comment type="caution">
    <text evidence="5">The sequence shown here is derived from an EMBL/GenBank/DDBJ whole genome shotgun (WGS) entry which is preliminary data.</text>
</comment>
<keyword evidence="1 3" id="KW-0597">Phosphoprotein</keyword>
<dbReference type="Pfam" id="PF14332">
    <property type="entry name" value="DUF4388"/>
    <property type="match status" value="1"/>
</dbReference>
<dbReference type="GO" id="GO:0030428">
    <property type="term" value="C:cell septum"/>
    <property type="evidence" value="ECO:0007669"/>
    <property type="project" value="UniProtKB-SubCell"/>
</dbReference>
<evidence type="ECO:0000259" key="4">
    <source>
        <dbReference type="PROSITE" id="PS50110"/>
    </source>
</evidence>
<reference evidence="5" key="2">
    <citation type="journal article" date="2022" name="Microbiol. Resour. Announc.">
        <title>Metagenome Sequencing to Explore Phylogenomics of Terrestrial Cyanobacteria.</title>
        <authorList>
            <person name="Ward R.D."/>
            <person name="Stajich J.E."/>
            <person name="Johansen J.R."/>
            <person name="Huntemann M."/>
            <person name="Clum A."/>
            <person name="Foster B."/>
            <person name="Foster B."/>
            <person name="Roux S."/>
            <person name="Palaniappan K."/>
            <person name="Varghese N."/>
            <person name="Mukherjee S."/>
            <person name="Reddy T.B.K."/>
            <person name="Daum C."/>
            <person name="Copeland A."/>
            <person name="Chen I.A."/>
            <person name="Ivanova N.N."/>
            <person name="Kyrpides N.C."/>
            <person name="Shapiro N."/>
            <person name="Eloe-Fadrosh E.A."/>
            <person name="Pietrasiak N."/>
        </authorList>
    </citation>
    <scope>NUCLEOTIDE SEQUENCE</scope>
    <source>
        <strain evidence="5">GSE-NOS-MK-12-04C</strain>
    </source>
</reference>
<comment type="function">
    <text evidence="2">Controls heterocyst pattern formation.</text>
</comment>
<proteinExistence type="evidence at transcript level"/>
<reference evidence="5" key="1">
    <citation type="submission" date="2021-05" db="EMBL/GenBank/DDBJ databases">
        <authorList>
            <person name="Pietrasiak N."/>
            <person name="Ward R."/>
            <person name="Stajich J.E."/>
            <person name="Kurbessoian T."/>
        </authorList>
    </citation>
    <scope>NUCLEOTIDE SEQUENCE</scope>
    <source>
        <strain evidence="5">GSE-NOS-MK-12-04C</strain>
    </source>
</reference>
<dbReference type="InterPro" id="IPR050595">
    <property type="entry name" value="Bact_response_regulator"/>
</dbReference>
<dbReference type="GO" id="GO:0043158">
    <property type="term" value="P:heterocyst development"/>
    <property type="evidence" value="ECO:0007669"/>
    <property type="project" value="UniProtKB-KW"/>
</dbReference>
<evidence type="ECO:0000256" key="1">
    <source>
        <dbReference type="ARBA" id="ARBA00022553"/>
    </source>
</evidence>
<keyword evidence="2" id="KW-0364">Heterocyst</keyword>
<dbReference type="InterPro" id="IPR011006">
    <property type="entry name" value="CheY-like_superfamily"/>
</dbReference>
<dbReference type="InterPro" id="IPR024186">
    <property type="entry name" value="Sig_transdc_resp-reg_PatA"/>
</dbReference>
<comment type="subcellular location">
    <subcellularLocation>
        <location evidence="2">Cell septum</location>
    </subcellularLocation>
</comment>